<gene>
    <name evidence="1" type="ORF">M436DRAFT_81927</name>
</gene>
<dbReference type="Proteomes" id="UP000027730">
    <property type="component" value="Unassembled WGS sequence"/>
</dbReference>
<evidence type="ECO:0000313" key="1">
    <source>
        <dbReference type="EMBL" id="KEQ73551.1"/>
    </source>
</evidence>
<dbReference type="AlphaFoldDB" id="A0A074XG24"/>
<evidence type="ECO:0000313" key="2">
    <source>
        <dbReference type="Proteomes" id="UP000027730"/>
    </source>
</evidence>
<accession>A0A074XG24</accession>
<name>A0A074XG24_9PEZI</name>
<dbReference type="HOGENOM" id="CLU_1189699_0_0_1"/>
<reference evidence="1 2" key="1">
    <citation type="journal article" date="2014" name="BMC Genomics">
        <title>Genome sequencing of four Aureobasidium pullulans varieties: biotechnological potential, stress tolerance, and description of new species.</title>
        <authorList>
            <person name="Gostin Ar C."/>
            <person name="Ohm R.A."/>
            <person name="Kogej T."/>
            <person name="Sonjak S."/>
            <person name="Turk M."/>
            <person name="Zajc J."/>
            <person name="Zalar P."/>
            <person name="Grube M."/>
            <person name="Sun H."/>
            <person name="Han J."/>
            <person name="Sharma A."/>
            <person name="Chiniquy J."/>
            <person name="Ngan C.Y."/>
            <person name="Lipzen A."/>
            <person name="Barry K."/>
            <person name="Grigoriev I.V."/>
            <person name="Gunde-Cimerman N."/>
        </authorList>
    </citation>
    <scope>NUCLEOTIDE SEQUENCE [LARGE SCALE GENOMIC DNA]</scope>
    <source>
        <strain evidence="1 2">CBS 147.97</strain>
    </source>
</reference>
<dbReference type="OrthoDB" id="3856632at2759"/>
<protein>
    <submittedName>
        <fullName evidence="1">Uncharacterized protein</fullName>
    </submittedName>
</protein>
<keyword evidence="2" id="KW-1185">Reference proteome</keyword>
<proteinExistence type="predicted"/>
<dbReference type="GeneID" id="25416888"/>
<sequence>MSYISEEEAFEDLWDQMEELSKSCDRADGKLSRGIARYLIGYINLPQSYRIRAHMALTSVLCAQDTLRDAEEDYAEVQVKVSAGRHAQMQAELHAELQGIRETYKEKVSDKWTVDDEDETADEIATSTLTESPQRGPGSQEDPIDLTLENESSSEDNTNDQSPVDSGYAEATDFIAPLPTSTKNARRLSIDNTVDYGMDLLQRNTNMRNTIRVIIVKESCPEQQVQDHLFSTS</sequence>
<dbReference type="RefSeq" id="XP_013427807.1">
    <property type="nucleotide sequence ID" value="XM_013572353.1"/>
</dbReference>
<dbReference type="EMBL" id="KL584709">
    <property type="protein sequence ID" value="KEQ73551.1"/>
    <property type="molecule type" value="Genomic_DNA"/>
</dbReference>
<organism evidence="1 2">
    <name type="scientific">Aureobasidium namibiae CBS 147.97</name>
    <dbReference type="NCBI Taxonomy" id="1043004"/>
    <lineage>
        <taxon>Eukaryota</taxon>
        <taxon>Fungi</taxon>
        <taxon>Dikarya</taxon>
        <taxon>Ascomycota</taxon>
        <taxon>Pezizomycotina</taxon>
        <taxon>Dothideomycetes</taxon>
        <taxon>Dothideomycetidae</taxon>
        <taxon>Dothideales</taxon>
        <taxon>Saccotheciaceae</taxon>
        <taxon>Aureobasidium</taxon>
    </lineage>
</organism>